<evidence type="ECO:0000259" key="1">
    <source>
        <dbReference type="PROSITE" id="PS50076"/>
    </source>
</evidence>
<proteinExistence type="predicted"/>
<dbReference type="PANTHER" id="PTHR39158:SF1">
    <property type="entry name" value="DNAJ HOMOLOG SUBFAMILY C MEMBER 28"/>
    <property type="match status" value="1"/>
</dbReference>
<protein>
    <recommendedName>
        <fullName evidence="1">J domain-containing protein</fullName>
    </recommendedName>
</protein>
<dbReference type="CDD" id="cd06257">
    <property type="entry name" value="DnaJ"/>
    <property type="match status" value="1"/>
</dbReference>
<dbReference type="AlphaFoldDB" id="A0A1D1W1R8"/>
<reference evidence="2 3" key="1">
    <citation type="journal article" date="2016" name="Nat. Commun.">
        <title>Extremotolerant tardigrade genome and improved radiotolerance of human cultured cells by tardigrade-unique protein.</title>
        <authorList>
            <person name="Hashimoto T."/>
            <person name="Horikawa D.D."/>
            <person name="Saito Y."/>
            <person name="Kuwahara H."/>
            <person name="Kozuka-Hata H."/>
            <person name="Shin-I T."/>
            <person name="Minakuchi Y."/>
            <person name="Ohishi K."/>
            <person name="Motoyama A."/>
            <person name="Aizu T."/>
            <person name="Enomoto A."/>
            <person name="Kondo K."/>
            <person name="Tanaka S."/>
            <person name="Hara Y."/>
            <person name="Koshikawa S."/>
            <person name="Sagara H."/>
            <person name="Miura T."/>
            <person name="Yokobori S."/>
            <person name="Miyagawa K."/>
            <person name="Suzuki Y."/>
            <person name="Kubo T."/>
            <person name="Oyama M."/>
            <person name="Kohara Y."/>
            <person name="Fujiyama A."/>
            <person name="Arakawa K."/>
            <person name="Katayama T."/>
            <person name="Toyoda A."/>
            <person name="Kunieda T."/>
        </authorList>
    </citation>
    <scope>NUCLEOTIDE SEQUENCE [LARGE SCALE GENOMIC DNA]</scope>
    <source>
        <strain evidence="2 3">YOKOZUNA-1</strain>
    </source>
</reference>
<dbReference type="Pfam" id="PF00226">
    <property type="entry name" value="DnaJ"/>
    <property type="match status" value="1"/>
</dbReference>
<dbReference type="InterPro" id="IPR036869">
    <property type="entry name" value="J_dom_sf"/>
</dbReference>
<dbReference type="PROSITE" id="PS50076">
    <property type="entry name" value="DNAJ_2"/>
    <property type="match status" value="1"/>
</dbReference>
<dbReference type="InterPro" id="IPR052573">
    <property type="entry name" value="DnaJ_C_subfamily_28"/>
</dbReference>
<feature type="domain" description="J" evidence="1">
    <location>
        <begin position="46"/>
        <end position="114"/>
    </location>
</feature>
<dbReference type="Proteomes" id="UP000186922">
    <property type="component" value="Unassembled WGS sequence"/>
</dbReference>
<organism evidence="2 3">
    <name type="scientific">Ramazzottius varieornatus</name>
    <name type="common">Water bear</name>
    <name type="synonym">Tardigrade</name>
    <dbReference type="NCBI Taxonomy" id="947166"/>
    <lineage>
        <taxon>Eukaryota</taxon>
        <taxon>Metazoa</taxon>
        <taxon>Ecdysozoa</taxon>
        <taxon>Tardigrada</taxon>
        <taxon>Eutardigrada</taxon>
        <taxon>Parachela</taxon>
        <taxon>Hypsibioidea</taxon>
        <taxon>Ramazzottiidae</taxon>
        <taxon>Ramazzottius</taxon>
    </lineage>
</organism>
<dbReference type="SMART" id="SM00271">
    <property type="entry name" value="DnaJ"/>
    <property type="match status" value="1"/>
</dbReference>
<evidence type="ECO:0000313" key="2">
    <source>
        <dbReference type="EMBL" id="GAV07361.1"/>
    </source>
</evidence>
<dbReference type="OrthoDB" id="1922282at2759"/>
<dbReference type="EMBL" id="BDGG01000015">
    <property type="protein sequence ID" value="GAV07361.1"/>
    <property type="molecule type" value="Genomic_DNA"/>
</dbReference>
<dbReference type="PANTHER" id="PTHR39158">
    <property type="entry name" value="OS08G0560600 PROTEIN"/>
    <property type="match status" value="1"/>
</dbReference>
<dbReference type="Gene3D" id="1.10.287.110">
    <property type="entry name" value="DnaJ domain"/>
    <property type="match status" value="1"/>
</dbReference>
<dbReference type="STRING" id="947166.A0A1D1W1R8"/>
<dbReference type="Pfam" id="PF09350">
    <property type="entry name" value="DJC28_CD"/>
    <property type="match status" value="1"/>
</dbReference>
<keyword evidence="3" id="KW-1185">Reference proteome</keyword>
<accession>A0A1D1W1R8</accession>
<gene>
    <name evidence="2" type="primary">RvY_17200-1</name>
    <name evidence="2" type="synonym">RvY_17200.1</name>
    <name evidence="2" type="ORF">RvY_17200</name>
</gene>
<sequence length="382" mass="44373">MLCFRCLRLEEEQLRQLSQNFLFSRHVATSRKAIPDRSVLPAEVTRSYRILQVSADHSTVEVKDAFIRLAKQYHPDSSVSPDGEKFKQVETAYRTVMDHRKVTNVDKEVKDVVEKDLGFRYKSVAHRTYLSNEGVGYGTPSMRQRQYQQFKAVRAAENVFNYRMEKTVQYTEDALVTLDRQATKKQKTQNAIERIVEDLIQSSMANGEFDNLPGAGKPLDNFDHNPHVDSMTHRLNKIMINNGFTPEWAVLGKDIEVLKDKLKEKLAIERASYGDSPTKEDKERWEESIKKFAYFIEDINAKIKKFNFCCPTIQQQLVPTRLDLFSDRIFYGGTWREKLPVLLKTKEAERTQRIKNKWPERPEKSAADDQGGFLSLFSFLLK</sequence>
<evidence type="ECO:0000313" key="3">
    <source>
        <dbReference type="Proteomes" id="UP000186922"/>
    </source>
</evidence>
<dbReference type="SUPFAM" id="SSF46565">
    <property type="entry name" value="Chaperone J-domain"/>
    <property type="match status" value="1"/>
</dbReference>
<dbReference type="InterPro" id="IPR018961">
    <property type="entry name" value="DnaJ_homolog_subfam-C_membr-28"/>
</dbReference>
<comment type="caution">
    <text evidence="2">The sequence shown here is derived from an EMBL/GenBank/DDBJ whole genome shotgun (WGS) entry which is preliminary data.</text>
</comment>
<name>A0A1D1W1R8_RAMVA</name>
<dbReference type="InterPro" id="IPR001623">
    <property type="entry name" value="DnaJ_domain"/>
</dbReference>